<evidence type="ECO:0000313" key="3">
    <source>
        <dbReference type="EMBL" id="GEJ59049.1"/>
    </source>
</evidence>
<keyword evidence="2" id="KW-1133">Transmembrane helix</keyword>
<organism evidence="3 4">
    <name type="scientific">Anaeromyxobacter diazotrophicus</name>
    <dbReference type="NCBI Taxonomy" id="2590199"/>
    <lineage>
        <taxon>Bacteria</taxon>
        <taxon>Pseudomonadati</taxon>
        <taxon>Myxococcota</taxon>
        <taxon>Myxococcia</taxon>
        <taxon>Myxococcales</taxon>
        <taxon>Cystobacterineae</taxon>
        <taxon>Anaeromyxobacteraceae</taxon>
        <taxon>Anaeromyxobacter</taxon>
    </lineage>
</organism>
<proteinExistence type="predicted"/>
<name>A0A7I9VSI9_9BACT</name>
<evidence type="ECO:0000256" key="1">
    <source>
        <dbReference type="SAM" id="MobiDB-lite"/>
    </source>
</evidence>
<feature type="region of interest" description="Disordered" evidence="1">
    <location>
        <begin position="1"/>
        <end position="25"/>
    </location>
</feature>
<feature type="transmembrane region" description="Helical" evidence="2">
    <location>
        <begin position="34"/>
        <end position="54"/>
    </location>
</feature>
<accession>A0A7I9VSI9</accession>
<evidence type="ECO:0000256" key="2">
    <source>
        <dbReference type="SAM" id="Phobius"/>
    </source>
</evidence>
<dbReference type="AlphaFoldDB" id="A0A7I9VSI9"/>
<dbReference type="Proteomes" id="UP000503640">
    <property type="component" value="Unassembled WGS sequence"/>
</dbReference>
<sequence length="135" mass="14647">MSDAPIRQPPSPEEQAHGFAHPPAEEDFVPSKRIVLVGAAALIVFSVGALAAGLGMRTLRRELNPDGPAPRPAAAGQAKIGMVEQRLFEHSNQGPAWRAQAQRRLESTGWVDRQKGLVHIPIDRAMDRVVKGEHP</sequence>
<keyword evidence="2" id="KW-0472">Membrane</keyword>
<dbReference type="RefSeq" id="WP_176068178.1">
    <property type="nucleotide sequence ID" value="NZ_BJTG01000010.1"/>
</dbReference>
<comment type="caution">
    <text evidence="3">The sequence shown here is derived from an EMBL/GenBank/DDBJ whole genome shotgun (WGS) entry which is preliminary data.</text>
</comment>
<reference evidence="4" key="1">
    <citation type="journal article" date="2020" name="Appl. Environ. Microbiol.">
        <title>Diazotrophic Anaeromyxobacter Isolates from Soils.</title>
        <authorList>
            <person name="Masuda Y."/>
            <person name="Yamanaka H."/>
            <person name="Xu Z.X."/>
            <person name="Shiratori Y."/>
            <person name="Aono T."/>
            <person name="Amachi S."/>
            <person name="Senoo K."/>
            <person name="Itoh H."/>
        </authorList>
    </citation>
    <scope>NUCLEOTIDE SEQUENCE [LARGE SCALE GENOMIC DNA]</scope>
    <source>
        <strain evidence="4">R267</strain>
    </source>
</reference>
<keyword evidence="2" id="KW-0812">Transmembrane</keyword>
<gene>
    <name evidence="3" type="ORF">AMYX_37900</name>
</gene>
<dbReference type="EMBL" id="BJTG01000010">
    <property type="protein sequence ID" value="GEJ59049.1"/>
    <property type="molecule type" value="Genomic_DNA"/>
</dbReference>
<protein>
    <submittedName>
        <fullName evidence="3">Uncharacterized protein</fullName>
    </submittedName>
</protein>
<keyword evidence="4" id="KW-1185">Reference proteome</keyword>
<evidence type="ECO:0000313" key="4">
    <source>
        <dbReference type="Proteomes" id="UP000503640"/>
    </source>
</evidence>